<evidence type="ECO:0000256" key="2">
    <source>
        <dbReference type="ARBA" id="ARBA00022670"/>
    </source>
</evidence>
<keyword evidence="4 8" id="KW-0378">Hydrolase</keyword>
<protein>
    <submittedName>
        <fullName evidence="14">Subtilisin-like protease</fullName>
    </submittedName>
</protein>
<evidence type="ECO:0000256" key="4">
    <source>
        <dbReference type="ARBA" id="ARBA00022801"/>
    </source>
</evidence>
<dbReference type="CDD" id="cd04852">
    <property type="entry name" value="Peptidases_S8_3"/>
    <property type="match status" value="1"/>
</dbReference>
<evidence type="ECO:0000256" key="1">
    <source>
        <dbReference type="ARBA" id="ARBA00011073"/>
    </source>
</evidence>
<dbReference type="InterPro" id="IPR000209">
    <property type="entry name" value="Peptidase_S8/S53_dom"/>
</dbReference>
<evidence type="ECO:0000256" key="5">
    <source>
        <dbReference type="ARBA" id="ARBA00022825"/>
    </source>
</evidence>
<dbReference type="InterPro" id="IPR010259">
    <property type="entry name" value="S8pro/Inhibitor_I9"/>
</dbReference>
<dbReference type="InterPro" id="IPR015500">
    <property type="entry name" value="Peptidase_S8_subtilisin-rel"/>
</dbReference>
<keyword evidence="3 9" id="KW-0732">Signal</keyword>
<evidence type="ECO:0000313" key="14">
    <source>
        <dbReference type="EMBL" id="ACN85243.1"/>
    </source>
</evidence>
<dbReference type="InterPro" id="IPR037045">
    <property type="entry name" value="S8pro/Inhibitor_I9_sf"/>
</dbReference>
<evidence type="ECO:0000256" key="9">
    <source>
        <dbReference type="SAM" id="SignalP"/>
    </source>
</evidence>
<dbReference type="PROSITE" id="PS00138">
    <property type="entry name" value="SUBTILASE_SER"/>
    <property type="match status" value="1"/>
</dbReference>
<evidence type="ECO:0000256" key="8">
    <source>
        <dbReference type="PROSITE-ProRule" id="PRU01240"/>
    </source>
</evidence>
<dbReference type="Gene3D" id="3.30.70.80">
    <property type="entry name" value="Peptidase S8 propeptide/proteinase inhibitor I9"/>
    <property type="match status" value="1"/>
</dbReference>
<dbReference type="Pfam" id="PF00082">
    <property type="entry name" value="Peptidase_S8"/>
    <property type="match status" value="1"/>
</dbReference>
<feature type="chain" id="PRO_5002899245" evidence="9">
    <location>
        <begin position="35"/>
        <end position="790"/>
    </location>
</feature>
<feature type="domain" description="Peptidase S8/S53" evidence="10">
    <location>
        <begin position="155"/>
        <end position="630"/>
    </location>
</feature>
<dbReference type="FunFam" id="3.30.70.80:FF:000002">
    <property type="entry name" value="Subtilisin-like protease SBT5.3"/>
    <property type="match status" value="1"/>
</dbReference>
<organism evidence="14">
    <name type="scientific">Oryza officinalis</name>
    <dbReference type="NCBI Taxonomy" id="4535"/>
    <lineage>
        <taxon>Eukaryota</taxon>
        <taxon>Viridiplantae</taxon>
        <taxon>Streptophyta</taxon>
        <taxon>Embryophyta</taxon>
        <taxon>Tracheophyta</taxon>
        <taxon>Spermatophyta</taxon>
        <taxon>Magnoliopsida</taxon>
        <taxon>Liliopsida</taxon>
        <taxon>Poales</taxon>
        <taxon>Poaceae</taxon>
        <taxon>BOP clade</taxon>
        <taxon>Oryzoideae</taxon>
        <taxon>Oryzeae</taxon>
        <taxon>Oryzinae</taxon>
        <taxon>Oryza</taxon>
    </lineage>
</organism>
<dbReference type="FunFam" id="3.50.30.30:FF:000005">
    <property type="entry name" value="subtilisin-like protease SBT1.5"/>
    <property type="match status" value="1"/>
</dbReference>
<proteinExistence type="inferred from homology"/>
<accession>C0JA62</accession>
<dbReference type="SUPFAM" id="SSF52025">
    <property type="entry name" value="PA domain"/>
    <property type="match status" value="1"/>
</dbReference>
<dbReference type="InterPro" id="IPR046450">
    <property type="entry name" value="PA_dom_sf"/>
</dbReference>
<feature type="active site" description="Charge relay system" evidence="7 8">
    <location>
        <position position="573"/>
    </location>
</feature>
<evidence type="ECO:0000256" key="6">
    <source>
        <dbReference type="ARBA" id="ARBA00023180"/>
    </source>
</evidence>
<dbReference type="GO" id="GO:0006508">
    <property type="term" value="P:proteolysis"/>
    <property type="evidence" value="ECO:0007669"/>
    <property type="project" value="UniProtKB-KW"/>
</dbReference>
<dbReference type="FunFam" id="3.40.50.200:FF:000006">
    <property type="entry name" value="Subtilisin-like protease SBT1.5"/>
    <property type="match status" value="1"/>
</dbReference>
<keyword evidence="6" id="KW-0325">Glycoprotein</keyword>
<keyword evidence="2 8" id="KW-0645">Protease</keyword>
<dbReference type="Pfam" id="PF02225">
    <property type="entry name" value="PA"/>
    <property type="match status" value="1"/>
</dbReference>
<dbReference type="CDD" id="cd02120">
    <property type="entry name" value="PA_subtilisin_like"/>
    <property type="match status" value="1"/>
</dbReference>
<feature type="active site" description="Charge relay system" evidence="7 8">
    <location>
        <position position="164"/>
    </location>
</feature>
<evidence type="ECO:0000256" key="3">
    <source>
        <dbReference type="ARBA" id="ARBA00022729"/>
    </source>
</evidence>
<keyword evidence="5 8" id="KW-0720">Serine protease</keyword>
<dbReference type="PRINTS" id="PR00723">
    <property type="entry name" value="SUBTILISIN"/>
</dbReference>
<evidence type="ECO:0000259" key="12">
    <source>
        <dbReference type="Pfam" id="PF05922"/>
    </source>
</evidence>
<dbReference type="PROSITE" id="PS51892">
    <property type="entry name" value="SUBTILASE"/>
    <property type="match status" value="1"/>
</dbReference>
<dbReference type="InterPro" id="IPR034197">
    <property type="entry name" value="Peptidases_S8_3"/>
</dbReference>
<name>C0JA62_9ORYZ</name>
<dbReference type="Gene3D" id="3.50.30.30">
    <property type="match status" value="1"/>
</dbReference>
<dbReference type="Gene3D" id="2.60.40.2310">
    <property type="match status" value="1"/>
</dbReference>
<dbReference type="GO" id="GO:0004252">
    <property type="term" value="F:serine-type endopeptidase activity"/>
    <property type="evidence" value="ECO:0007669"/>
    <property type="project" value="UniProtKB-UniRule"/>
</dbReference>
<sequence>MEITMPAAGSTRLLLLLLVVVVVISSLLHAPALAATKPSYIVYLGGRHSHGGGVSPEEAHRMAAESHYDLLGSVLGDREKARDAIFYSYTRNINGFAAGLEAEEAAAVAEQPGVVSVFPDRGRRMHTTRSWQFLGLERADGNIPAWSPWEVAHYGQNTIIGNLDSGVWPESLSFNDGELGPIPNYWKGICQNEHDKMFKCNSKLIGARYFNNGYAEAIGVPLNDTHKTPRDGNGHGTHTLATAGGTAVRGVAAFGLGGGTARGGSPRARVAAYRVCYPPFNGSDACYDSDILAAFEAAIADGVHVISASVGADPNDYLEDAVAIGALHAVKAGITVVCSASNFGPDPGTVTNVAPWILTVAASTMDRAFPAHLVFNRTRVEGQSLSPTWLRGKDFYTMISAADAAAPGRPPADAQLCELGALDAAKVKGKIVVCMRGGSPRVEKGEAVSRAGGAGMILVNDEASGHDVMADPHVLPAVHINHADGLALLAYINSTKGAKGFMTKAKTVVGTTPAPVMASFSSQGPNTVNPEILKPDVTAPGLSVIAAWSGAAGPTGLPFDQRRVAFNTQSGTSMSCPHVSGIAGLIKTLHPDWSPAAIKSAIMTSATELSNEMKPILNSSLSPATPFSYGAGHVFPHRAMDPGLVYDLTADDYLSFLCSIGYNATSLALFNGAPYRCPADPLDPLDLNYPSITAFDLAPAGPPAAARRRVRNVGPPATYTAAVVREPEGVQVTVTPPTLTFESTGEVRTFWVKFAVRDPAPAVDYAFGAIVWSDGTHQVRSPIVVKTQES</sequence>
<feature type="signal peptide" evidence="9">
    <location>
        <begin position="1"/>
        <end position="34"/>
    </location>
</feature>
<reference evidence="14" key="1">
    <citation type="journal article" date="2009" name="Proc. Natl. Acad. Sci. U.S.A.">
        <title>Comparative sequence analysis of MONOCULM1-orthologous regions in 14 Oryza genomes.</title>
        <authorList>
            <person name="Lu F."/>
            <person name="Ammiraju J.S."/>
            <person name="Sanyal A."/>
            <person name="Zhang S."/>
            <person name="Song R."/>
            <person name="Chen J."/>
            <person name="Li G."/>
            <person name="Sui Y."/>
            <person name="Song X."/>
            <person name="Cheng Z."/>
            <person name="de Oliveira A.C."/>
            <person name="Bennetzen J.L."/>
            <person name="Jackson S.A."/>
            <person name="Wing R.A."/>
            <person name="Chen M."/>
        </authorList>
    </citation>
    <scope>NUCLEOTIDE SEQUENCE</scope>
</reference>
<dbReference type="SUPFAM" id="SSF52743">
    <property type="entry name" value="Subtilisin-like"/>
    <property type="match status" value="1"/>
</dbReference>
<evidence type="ECO:0000259" key="13">
    <source>
        <dbReference type="Pfam" id="PF17766"/>
    </source>
</evidence>
<feature type="domain" description="PA" evidence="11">
    <location>
        <begin position="413"/>
        <end position="488"/>
    </location>
</feature>
<feature type="active site" description="Charge relay system" evidence="7 8">
    <location>
        <position position="235"/>
    </location>
</feature>
<dbReference type="PANTHER" id="PTHR10795">
    <property type="entry name" value="PROPROTEIN CONVERTASE SUBTILISIN/KEXIN"/>
    <property type="match status" value="1"/>
</dbReference>
<dbReference type="Gene3D" id="3.40.50.200">
    <property type="entry name" value="Peptidase S8/S53 domain"/>
    <property type="match status" value="1"/>
</dbReference>
<dbReference type="Pfam" id="PF17766">
    <property type="entry name" value="fn3_6"/>
    <property type="match status" value="1"/>
</dbReference>
<dbReference type="Pfam" id="PF05922">
    <property type="entry name" value="Inhibitor_I9"/>
    <property type="match status" value="1"/>
</dbReference>
<dbReference type="InterPro" id="IPR036852">
    <property type="entry name" value="Peptidase_S8/S53_dom_sf"/>
</dbReference>
<dbReference type="AlphaFoldDB" id="C0JA62"/>
<dbReference type="InterPro" id="IPR045051">
    <property type="entry name" value="SBT"/>
</dbReference>
<evidence type="ECO:0000256" key="7">
    <source>
        <dbReference type="PIRSR" id="PIRSR615500-1"/>
    </source>
</evidence>
<comment type="similarity">
    <text evidence="1 8">Belongs to the peptidase S8 family.</text>
</comment>
<feature type="domain" description="Subtilisin-like protease fibronectin type-III" evidence="13">
    <location>
        <begin position="686"/>
        <end position="785"/>
    </location>
</feature>
<evidence type="ECO:0000259" key="11">
    <source>
        <dbReference type="Pfam" id="PF02225"/>
    </source>
</evidence>
<dbReference type="InterPro" id="IPR041469">
    <property type="entry name" value="Subtilisin-like_FN3"/>
</dbReference>
<evidence type="ECO:0000259" key="10">
    <source>
        <dbReference type="Pfam" id="PF00082"/>
    </source>
</evidence>
<dbReference type="InterPro" id="IPR003137">
    <property type="entry name" value="PA_domain"/>
</dbReference>
<dbReference type="InterPro" id="IPR023828">
    <property type="entry name" value="Peptidase_S8_Ser-AS"/>
</dbReference>
<feature type="domain" description="Inhibitor I9" evidence="12">
    <location>
        <begin position="39"/>
        <end position="126"/>
    </location>
</feature>
<dbReference type="EMBL" id="FJ032631">
    <property type="protein sequence ID" value="ACN85243.1"/>
    <property type="molecule type" value="Genomic_DNA"/>
</dbReference>